<feature type="transmembrane region" description="Helical" evidence="12">
    <location>
        <begin position="175"/>
        <end position="197"/>
    </location>
</feature>
<keyword evidence="5" id="KW-0631">Potassium channel</keyword>
<dbReference type="PANTHER" id="PTHR11537:SF113">
    <property type="entry name" value="POTASSIUM VOLTAGE-GATED CHANNEL PROTEIN SHAKER"/>
    <property type="match status" value="1"/>
</dbReference>
<evidence type="ECO:0000313" key="14">
    <source>
        <dbReference type="EMBL" id="EEN44128.1"/>
    </source>
</evidence>
<name>C3ZTM1_BRAFL</name>
<feature type="domain" description="Ion transport" evidence="13">
    <location>
        <begin position="131"/>
        <end position="205"/>
    </location>
</feature>
<evidence type="ECO:0000256" key="5">
    <source>
        <dbReference type="ARBA" id="ARBA00022826"/>
    </source>
</evidence>
<dbReference type="STRING" id="7739.C3ZTM1"/>
<keyword evidence="2" id="KW-0813">Transport</keyword>
<dbReference type="SUPFAM" id="SSF81324">
    <property type="entry name" value="Voltage-gated potassium channels"/>
    <property type="match status" value="1"/>
</dbReference>
<sequence length="248" mass="28058">MVDPQRAEDMDFSHPKHGVQIKKARLKPQCDVPPLSEEEAASAFSQLRKLCPTASAVIKEEEDTDTASEDESDVNTETLPPVVYRSCHPAKVPVTSVSVDSILEDVRCNPEQITNLNKATVGQSKSALWRQQRKGHMNHAETDFQSIPETFYWAVFTMTTVGYGDVYPRSLGGKLGGLMCVLCGFIVLAIPSPAIVANFNRFYLRHKNVLLSDEDIREKEREMRKHSTLWDRFIKRFSNKDTQEERAT</sequence>
<keyword evidence="6" id="KW-0630">Potassium</keyword>
<dbReference type="GO" id="GO:0005249">
    <property type="term" value="F:voltage-gated potassium channel activity"/>
    <property type="evidence" value="ECO:0007669"/>
    <property type="project" value="InterPro"/>
</dbReference>
<dbReference type="InterPro" id="IPR005821">
    <property type="entry name" value="Ion_trans_dom"/>
</dbReference>
<dbReference type="EMBL" id="GG666678">
    <property type="protein sequence ID" value="EEN44128.1"/>
    <property type="molecule type" value="Genomic_DNA"/>
</dbReference>
<evidence type="ECO:0000256" key="4">
    <source>
        <dbReference type="ARBA" id="ARBA00022692"/>
    </source>
</evidence>
<keyword evidence="7 12" id="KW-1133">Transmembrane helix</keyword>
<keyword evidence="4 12" id="KW-0812">Transmembrane</keyword>
<protein>
    <recommendedName>
        <fullName evidence="13">Ion transport domain-containing protein</fullName>
    </recommendedName>
</protein>
<accession>C3ZTM1</accession>
<evidence type="ECO:0000256" key="3">
    <source>
        <dbReference type="ARBA" id="ARBA00022538"/>
    </source>
</evidence>
<dbReference type="GO" id="GO:0008076">
    <property type="term" value="C:voltage-gated potassium channel complex"/>
    <property type="evidence" value="ECO:0007669"/>
    <property type="project" value="InterPro"/>
</dbReference>
<keyword evidence="3" id="KW-0633">Potassium transport</keyword>
<dbReference type="PANTHER" id="PTHR11537">
    <property type="entry name" value="VOLTAGE-GATED POTASSIUM CHANNEL"/>
    <property type="match status" value="1"/>
</dbReference>
<evidence type="ECO:0000259" key="13">
    <source>
        <dbReference type="Pfam" id="PF00520"/>
    </source>
</evidence>
<evidence type="ECO:0000256" key="6">
    <source>
        <dbReference type="ARBA" id="ARBA00022958"/>
    </source>
</evidence>
<evidence type="ECO:0000256" key="8">
    <source>
        <dbReference type="ARBA" id="ARBA00023065"/>
    </source>
</evidence>
<evidence type="ECO:0000256" key="10">
    <source>
        <dbReference type="ARBA" id="ARBA00023303"/>
    </source>
</evidence>
<evidence type="ECO:0000256" key="12">
    <source>
        <dbReference type="SAM" id="Phobius"/>
    </source>
</evidence>
<evidence type="ECO:0000256" key="1">
    <source>
        <dbReference type="ARBA" id="ARBA00004141"/>
    </source>
</evidence>
<feature type="compositionally biased region" description="Basic residues" evidence="11">
    <location>
        <begin position="15"/>
        <end position="25"/>
    </location>
</feature>
<organism>
    <name type="scientific">Branchiostoma floridae</name>
    <name type="common">Florida lancelet</name>
    <name type="synonym">Amphioxus</name>
    <dbReference type="NCBI Taxonomy" id="7739"/>
    <lineage>
        <taxon>Eukaryota</taxon>
        <taxon>Metazoa</taxon>
        <taxon>Chordata</taxon>
        <taxon>Cephalochordata</taxon>
        <taxon>Leptocardii</taxon>
        <taxon>Amphioxiformes</taxon>
        <taxon>Branchiostomatidae</taxon>
        <taxon>Branchiostoma</taxon>
    </lineage>
</organism>
<evidence type="ECO:0000256" key="2">
    <source>
        <dbReference type="ARBA" id="ARBA00022448"/>
    </source>
</evidence>
<dbReference type="PRINTS" id="PR00169">
    <property type="entry name" value="KCHANNEL"/>
</dbReference>
<reference evidence="14" key="1">
    <citation type="journal article" date="2008" name="Nature">
        <title>The amphioxus genome and the evolution of the chordate karyotype.</title>
        <authorList>
            <consortium name="US DOE Joint Genome Institute (JGI-PGF)"/>
            <person name="Putnam N.H."/>
            <person name="Butts T."/>
            <person name="Ferrier D.E.K."/>
            <person name="Furlong R.F."/>
            <person name="Hellsten U."/>
            <person name="Kawashima T."/>
            <person name="Robinson-Rechavi M."/>
            <person name="Shoguchi E."/>
            <person name="Terry A."/>
            <person name="Yu J.-K."/>
            <person name="Benito-Gutierrez E.L."/>
            <person name="Dubchak I."/>
            <person name="Garcia-Fernandez J."/>
            <person name="Gibson-Brown J.J."/>
            <person name="Grigoriev I.V."/>
            <person name="Horton A.C."/>
            <person name="de Jong P.J."/>
            <person name="Jurka J."/>
            <person name="Kapitonov V.V."/>
            <person name="Kohara Y."/>
            <person name="Kuroki Y."/>
            <person name="Lindquist E."/>
            <person name="Lucas S."/>
            <person name="Osoegawa K."/>
            <person name="Pennacchio L.A."/>
            <person name="Salamov A.A."/>
            <person name="Satou Y."/>
            <person name="Sauka-Spengler T."/>
            <person name="Schmutz J."/>
            <person name="Shin-I T."/>
            <person name="Toyoda A."/>
            <person name="Bronner-Fraser M."/>
            <person name="Fujiyama A."/>
            <person name="Holland L.Z."/>
            <person name="Holland P.W.H."/>
            <person name="Satoh N."/>
            <person name="Rokhsar D.S."/>
        </authorList>
    </citation>
    <scope>NUCLEOTIDE SEQUENCE [LARGE SCALE GENOMIC DNA]</scope>
    <source>
        <strain evidence="14">S238N-H82</strain>
        <tissue evidence="14">Testes</tissue>
    </source>
</reference>
<dbReference type="InterPro" id="IPR028325">
    <property type="entry name" value="VG_K_chnl"/>
</dbReference>
<dbReference type="Gene3D" id="1.10.287.70">
    <property type="match status" value="1"/>
</dbReference>
<keyword evidence="8" id="KW-0406">Ion transport</keyword>
<feature type="region of interest" description="Disordered" evidence="11">
    <location>
        <begin position="1"/>
        <end position="25"/>
    </location>
</feature>
<keyword evidence="9 12" id="KW-0472">Membrane</keyword>
<keyword evidence="10" id="KW-0407">Ion channel</keyword>
<feature type="compositionally biased region" description="Basic and acidic residues" evidence="11">
    <location>
        <begin position="1"/>
        <end position="14"/>
    </location>
</feature>
<dbReference type="InParanoid" id="C3ZTM1"/>
<gene>
    <name evidence="14" type="ORF">BRAFLDRAFT_87638</name>
</gene>
<proteinExistence type="predicted"/>
<dbReference type="eggNOG" id="KOG1545">
    <property type="taxonomic scope" value="Eukaryota"/>
</dbReference>
<evidence type="ECO:0000256" key="9">
    <source>
        <dbReference type="ARBA" id="ARBA00023136"/>
    </source>
</evidence>
<evidence type="ECO:0000256" key="7">
    <source>
        <dbReference type="ARBA" id="ARBA00022989"/>
    </source>
</evidence>
<comment type="subcellular location">
    <subcellularLocation>
        <location evidence="1">Membrane</location>
        <topology evidence="1">Multi-pass membrane protein</topology>
    </subcellularLocation>
</comment>
<dbReference type="AlphaFoldDB" id="C3ZTM1"/>
<dbReference type="Pfam" id="PF00520">
    <property type="entry name" value="Ion_trans"/>
    <property type="match status" value="1"/>
</dbReference>
<evidence type="ECO:0000256" key="11">
    <source>
        <dbReference type="SAM" id="MobiDB-lite"/>
    </source>
</evidence>